<name>A0ABQ6CIV2_9HYPH</name>
<evidence type="ECO:0008006" key="7">
    <source>
        <dbReference type="Google" id="ProtNLM"/>
    </source>
</evidence>
<evidence type="ECO:0000256" key="2">
    <source>
        <dbReference type="ARBA" id="ARBA00022801"/>
    </source>
</evidence>
<dbReference type="PANTHER" id="PTHR43343:SF3">
    <property type="entry name" value="PROTEASE DO-LIKE 8, CHLOROPLASTIC"/>
    <property type="match status" value="1"/>
</dbReference>
<keyword evidence="4" id="KW-0472">Membrane</keyword>
<evidence type="ECO:0000256" key="3">
    <source>
        <dbReference type="SAM" id="MobiDB-lite"/>
    </source>
</evidence>
<dbReference type="Pfam" id="PF13365">
    <property type="entry name" value="Trypsin_2"/>
    <property type="match status" value="1"/>
</dbReference>
<dbReference type="Proteomes" id="UP001156882">
    <property type="component" value="Unassembled WGS sequence"/>
</dbReference>
<proteinExistence type="predicted"/>
<evidence type="ECO:0000256" key="4">
    <source>
        <dbReference type="SAM" id="Phobius"/>
    </source>
</evidence>
<evidence type="ECO:0000313" key="6">
    <source>
        <dbReference type="Proteomes" id="UP001156882"/>
    </source>
</evidence>
<dbReference type="PRINTS" id="PR00834">
    <property type="entry name" value="PROTEASES2C"/>
</dbReference>
<dbReference type="RefSeq" id="WP_284313387.1">
    <property type="nucleotide sequence ID" value="NZ_BSPC01000028.1"/>
</dbReference>
<feature type="region of interest" description="Disordered" evidence="3">
    <location>
        <begin position="128"/>
        <end position="158"/>
    </location>
</feature>
<accession>A0ABQ6CIV2</accession>
<dbReference type="InterPro" id="IPR001940">
    <property type="entry name" value="Peptidase_S1C"/>
</dbReference>
<keyword evidence="4" id="KW-0812">Transmembrane</keyword>
<dbReference type="Gene3D" id="2.40.10.120">
    <property type="match status" value="1"/>
</dbReference>
<dbReference type="InterPro" id="IPR009003">
    <property type="entry name" value="Peptidase_S1_PA"/>
</dbReference>
<sequence>MRKQPLYSRSGKARADARSPWIASDGITPVYIAGAGEDTSPTLRQRARLLADNVYTRHRGKVLVGASALVSLAIVGADALLWPPPRALTQGRLNEAVNYALDHRPEQPAVSTLAYAQIIPSVVRIDGYEPMTPNESGSPDDRSHPSDPNAPLEGNSALPGYKNVSVGGGVVIDDKGSVLTALHVAVSAKRLRVIFADGTQANADLAAADKQNDMALLKPDKIPDDLQPATLSSTRGLRPRDEVEAVGFPFGIGPSASAGVVSGLKREFEGGGKTRLSNLIQFDAAANPGNSGGPLVDRHGEVIGIVDAIVNPSGARTFAGIGFAVPIENAMRGTFGESPL</sequence>
<dbReference type="InterPro" id="IPR051201">
    <property type="entry name" value="Chloro_Bact_Ser_Proteases"/>
</dbReference>
<dbReference type="SUPFAM" id="SSF50494">
    <property type="entry name" value="Trypsin-like serine proteases"/>
    <property type="match status" value="1"/>
</dbReference>
<feature type="transmembrane region" description="Helical" evidence="4">
    <location>
        <begin position="62"/>
        <end position="82"/>
    </location>
</feature>
<evidence type="ECO:0000256" key="1">
    <source>
        <dbReference type="ARBA" id="ARBA00022670"/>
    </source>
</evidence>
<keyword evidence="1" id="KW-0645">Protease</keyword>
<evidence type="ECO:0000313" key="5">
    <source>
        <dbReference type="EMBL" id="GLS20291.1"/>
    </source>
</evidence>
<protein>
    <recommendedName>
        <fullName evidence="7">Trypsin-like serine protease</fullName>
    </recommendedName>
</protein>
<organism evidence="5 6">
    <name type="scientific">Labrys miyagiensis</name>
    <dbReference type="NCBI Taxonomy" id="346912"/>
    <lineage>
        <taxon>Bacteria</taxon>
        <taxon>Pseudomonadati</taxon>
        <taxon>Pseudomonadota</taxon>
        <taxon>Alphaproteobacteria</taxon>
        <taxon>Hyphomicrobiales</taxon>
        <taxon>Xanthobacteraceae</taxon>
        <taxon>Labrys</taxon>
    </lineage>
</organism>
<dbReference type="PANTHER" id="PTHR43343">
    <property type="entry name" value="PEPTIDASE S12"/>
    <property type="match status" value="1"/>
</dbReference>
<keyword evidence="2" id="KW-0378">Hydrolase</keyword>
<keyword evidence="6" id="KW-1185">Reference proteome</keyword>
<reference evidence="6" key="1">
    <citation type="journal article" date="2019" name="Int. J. Syst. Evol. Microbiol.">
        <title>The Global Catalogue of Microorganisms (GCM) 10K type strain sequencing project: providing services to taxonomists for standard genome sequencing and annotation.</title>
        <authorList>
            <consortium name="The Broad Institute Genomics Platform"/>
            <consortium name="The Broad Institute Genome Sequencing Center for Infectious Disease"/>
            <person name="Wu L."/>
            <person name="Ma J."/>
        </authorList>
    </citation>
    <scope>NUCLEOTIDE SEQUENCE [LARGE SCALE GENOMIC DNA]</scope>
    <source>
        <strain evidence="6">NBRC 101365</strain>
    </source>
</reference>
<gene>
    <name evidence="5" type="ORF">GCM10007874_33080</name>
</gene>
<comment type="caution">
    <text evidence="5">The sequence shown here is derived from an EMBL/GenBank/DDBJ whole genome shotgun (WGS) entry which is preliminary data.</text>
</comment>
<keyword evidence="4" id="KW-1133">Transmembrane helix</keyword>
<dbReference type="EMBL" id="BSPC01000028">
    <property type="protein sequence ID" value="GLS20291.1"/>
    <property type="molecule type" value="Genomic_DNA"/>
</dbReference>